<keyword evidence="1" id="KW-0472">Membrane</keyword>
<dbReference type="EMBL" id="CYZX01000006">
    <property type="protein sequence ID" value="CUO20097.1"/>
    <property type="molecule type" value="Genomic_DNA"/>
</dbReference>
<organism evidence="2 3">
    <name type="scientific">Clostridium disporicum</name>
    <dbReference type="NCBI Taxonomy" id="84024"/>
    <lineage>
        <taxon>Bacteria</taxon>
        <taxon>Bacillati</taxon>
        <taxon>Bacillota</taxon>
        <taxon>Clostridia</taxon>
        <taxon>Eubacteriales</taxon>
        <taxon>Clostridiaceae</taxon>
        <taxon>Clostridium</taxon>
    </lineage>
</organism>
<reference evidence="2 3" key="1">
    <citation type="submission" date="2015-09" db="EMBL/GenBank/DDBJ databases">
        <authorList>
            <consortium name="Pathogen Informatics"/>
        </authorList>
    </citation>
    <scope>NUCLEOTIDE SEQUENCE [LARGE SCALE GENOMIC DNA]</scope>
    <source>
        <strain evidence="2 3">2789STDY5834856</strain>
    </source>
</reference>
<dbReference type="Pfam" id="PF06541">
    <property type="entry name" value="ABC_trans_CmpB"/>
    <property type="match status" value="1"/>
</dbReference>
<proteinExistence type="predicted"/>
<evidence type="ECO:0000313" key="3">
    <source>
        <dbReference type="Proteomes" id="UP000095594"/>
    </source>
</evidence>
<dbReference type="InterPro" id="IPR010540">
    <property type="entry name" value="CmpB_TMEM229"/>
</dbReference>
<protein>
    <submittedName>
        <fullName evidence="2">Membrane protein</fullName>
    </submittedName>
</protein>
<feature type="transmembrane region" description="Helical" evidence="1">
    <location>
        <begin position="12"/>
        <end position="34"/>
    </location>
</feature>
<feature type="transmembrane region" description="Helical" evidence="1">
    <location>
        <begin position="79"/>
        <end position="100"/>
    </location>
</feature>
<evidence type="ECO:0000313" key="2">
    <source>
        <dbReference type="EMBL" id="CUO20097.1"/>
    </source>
</evidence>
<gene>
    <name evidence="2" type="ORF">ERS852471_01124</name>
</gene>
<keyword evidence="1" id="KW-1133">Transmembrane helix</keyword>
<dbReference type="AlphaFoldDB" id="A0A174D4C0"/>
<accession>A0A174D4C0</accession>
<name>A0A174D4C0_9CLOT</name>
<sequence>MRAYEEILLGEIFMDLLLYFLFNFFIYGFIGWILENGFCYFKTGHVQKDGFLYSPFKPMYAIAMSVLVLCSKSKSIDTYTLATLCLIIPTFVEFVTGLIMREYFKKDYWDYSEVKYNYKGIICLEFSLIWTVLSFIAVRYIQIGIVDRVYSSIKGYWGNTWYLFVIALVLDAIKTIKVMQIKNKAVN</sequence>
<feature type="transmembrane region" description="Helical" evidence="1">
    <location>
        <begin position="121"/>
        <end position="141"/>
    </location>
</feature>
<evidence type="ECO:0000256" key="1">
    <source>
        <dbReference type="SAM" id="Phobius"/>
    </source>
</evidence>
<dbReference type="Proteomes" id="UP000095594">
    <property type="component" value="Unassembled WGS sequence"/>
</dbReference>
<keyword evidence="1" id="KW-0812">Transmembrane</keyword>